<dbReference type="InterPro" id="IPR043128">
    <property type="entry name" value="Rev_trsase/Diguanyl_cyclase"/>
</dbReference>
<dbReference type="InterPro" id="IPR029787">
    <property type="entry name" value="Nucleotide_cyclase"/>
</dbReference>
<evidence type="ECO:0000259" key="1">
    <source>
        <dbReference type="PROSITE" id="PS50887"/>
    </source>
</evidence>
<dbReference type="Gene3D" id="3.30.70.270">
    <property type="match status" value="1"/>
</dbReference>
<proteinExistence type="predicted"/>
<dbReference type="Proteomes" id="UP000580568">
    <property type="component" value="Unassembled WGS sequence"/>
</dbReference>
<keyword evidence="3" id="KW-1185">Reference proteome</keyword>
<evidence type="ECO:0000313" key="2">
    <source>
        <dbReference type="EMBL" id="GFP75776.1"/>
    </source>
</evidence>
<dbReference type="RefSeq" id="WP_183277249.1">
    <property type="nucleotide sequence ID" value="NZ_BLZR01000001.1"/>
</dbReference>
<comment type="caution">
    <text evidence="2">The sequence shown here is derived from an EMBL/GenBank/DDBJ whole genome shotgun (WGS) entry which is preliminary data.</text>
</comment>
<organism evidence="2 3">
    <name type="scientific">Clostridium fungisolvens</name>
    <dbReference type="NCBI Taxonomy" id="1604897"/>
    <lineage>
        <taxon>Bacteria</taxon>
        <taxon>Bacillati</taxon>
        <taxon>Bacillota</taxon>
        <taxon>Clostridia</taxon>
        <taxon>Eubacteriales</taxon>
        <taxon>Clostridiaceae</taxon>
        <taxon>Clostridium</taxon>
    </lineage>
</organism>
<evidence type="ECO:0000313" key="3">
    <source>
        <dbReference type="Proteomes" id="UP000580568"/>
    </source>
</evidence>
<sequence length="163" mass="18933">METKTLKTLYWNYFTAIPNFFDFIDADVSEVFGKKGSFIVFNIVSLGKINEKYGRDFGDLHTKALIKAIISISSKYKKSYCFRFGSNDFVVILPNYTTKQINDISLEIKEEYKNNVSSLGLNRSQLNKFIIEYRKEITSIEDFMKSYLTLPRYFESQKGVTGI</sequence>
<dbReference type="PROSITE" id="PS50887">
    <property type="entry name" value="GGDEF"/>
    <property type="match status" value="1"/>
</dbReference>
<accession>A0A6V8SGC8</accession>
<dbReference type="SUPFAM" id="SSF55073">
    <property type="entry name" value="Nucleotide cyclase"/>
    <property type="match status" value="1"/>
</dbReference>
<dbReference type="InterPro" id="IPR000160">
    <property type="entry name" value="GGDEF_dom"/>
</dbReference>
<dbReference type="EMBL" id="BLZR01000001">
    <property type="protein sequence ID" value="GFP75776.1"/>
    <property type="molecule type" value="Genomic_DNA"/>
</dbReference>
<protein>
    <recommendedName>
        <fullName evidence="1">GGDEF domain-containing protein</fullName>
    </recommendedName>
</protein>
<dbReference type="AlphaFoldDB" id="A0A6V8SGC8"/>
<gene>
    <name evidence="2" type="ORF">bsdtw1_01868</name>
</gene>
<dbReference type="Pfam" id="PF00990">
    <property type="entry name" value="GGDEF"/>
    <property type="match status" value="1"/>
</dbReference>
<name>A0A6V8SGC8_9CLOT</name>
<reference evidence="2 3" key="1">
    <citation type="submission" date="2020-07" db="EMBL/GenBank/DDBJ databases">
        <title>A new beta-1,3-glucan-decomposing anaerobic bacterium isolated from anoxic soil subjected to biological soil disinfestation.</title>
        <authorList>
            <person name="Ueki A."/>
            <person name="Tonouchi A."/>
        </authorList>
    </citation>
    <scope>NUCLEOTIDE SEQUENCE [LARGE SCALE GENOMIC DNA]</scope>
    <source>
        <strain evidence="2 3">TW1</strain>
    </source>
</reference>
<feature type="domain" description="GGDEF" evidence="1">
    <location>
        <begin position="34"/>
        <end position="163"/>
    </location>
</feature>